<dbReference type="EMBL" id="KQ418175">
    <property type="protein sequence ID" value="KOF88520.1"/>
    <property type="molecule type" value="Genomic_DNA"/>
</dbReference>
<sequence>MFVYYAKCIHKFSEKIRALAEMQSYPLSQKTLNAFNTLKKEIQNVILALSLY</sequence>
<evidence type="ECO:0000313" key="1">
    <source>
        <dbReference type="EMBL" id="KOF88520.1"/>
    </source>
</evidence>
<organism evidence="1">
    <name type="scientific">Octopus bimaculoides</name>
    <name type="common">California two-spotted octopus</name>
    <dbReference type="NCBI Taxonomy" id="37653"/>
    <lineage>
        <taxon>Eukaryota</taxon>
        <taxon>Metazoa</taxon>
        <taxon>Spiralia</taxon>
        <taxon>Lophotrochozoa</taxon>
        <taxon>Mollusca</taxon>
        <taxon>Cephalopoda</taxon>
        <taxon>Coleoidea</taxon>
        <taxon>Octopodiformes</taxon>
        <taxon>Octopoda</taxon>
        <taxon>Incirrata</taxon>
        <taxon>Octopodidae</taxon>
        <taxon>Octopus</taxon>
    </lineage>
</organism>
<dbReference type="AlphaFoldDB" id="A0A0L8HIC3"/>
<accession>A0A0L8HIC3</accession>
<reference evidence="1" key="1">
    <citation type="submission" date="2015-07" db="EMBL/GenBank/DDBJ databases">
        <title>MeaNS - Measles Nucleotide Surveillance Program.</title>
        <authorList>
            <person name="Tran T."/>
            <person name="Druce J."/>
        </authorList>
    </citation>
    <scope>NUCLEOTIDE SEQUENCE</scope>
    <source>
        <strain evidence="1">UCB-OBI-ISO-001</strain>
        <tissue evidence="1">Gonad</tissue>
    </source>
</reference>
<name>A0A0L8HIC3_OCTBM</name>
<protein>
    <submittedName>
        <fullName evidence="1">Uncharacterized protein</fullName>
    </submittedName>
</protein>
<proteinExistence type="predicted"/>
<gene>
    <name evidence="1" type="ORF">OCBIM_22014760mg</name>
</gene>